<dbReference type="PROSITE" id="PS50112">
    <property type="entry name" value="PAS"/>
    <property type="match status" value="2"/>
</dbReference>
<dbReference type="SUPFAM" id="SSF55785">
    <property type="entry name" value="PYP-like sensor domain (PAS domain)"/>
    <property type="match status" value="2"/>
</dbReference>
<dbReference type="AlphaFoldDB" id="A0AA49K0G3"/>
<evidence type="ECO:0000313" key="15">
    <source>
        <dbReference type="EMBL" id="WKW15188.1"/>
    </source>
</evidence>
<evidence type="ECO:0000256" key="6">
    <source>
        <dbReference type="ARBA" id="ARBA00022777"/>
    </source>
</evidence>
<dbReference type="PROSITE" id="PS50110">
    <property type="entry name" value="RESPONSE_REGULATORY"/>
    <property type="match status" value="1"/>
</dbReference>
<feature type="transmembrane region" description="Helical" evidence="10">
    <location>
        <begin position="197"/>
        <end position="222"/>
    </location>
</feature>
<evidence type="ECO:0000256" key="8">
    <source>
        <dbReference type="ARBA" id="ARBA00023012"/>
    </source>
</evidence>
<dbReference type="Pfam" id="PF08448">
    <property type="entry name" value="PAS_4"/>
    <property type="match status" value="1"/>
</dbReference>
<keyword evidence="3 9" id="KW-0597">Phosphoprotein</keyword>
<evidence type="ECO:0000256" key="7">
    <source>
        <dbReference type="ARBA" id="ARBA00022840"/>
    </source>
</evidence>
<dbReference type="Pfam" id="PF00989">
    <property type="entry name" value="PAS"/>
    <property type="match status" value="1"/>
</dbReference>
<organism evidence="15 16">
    <name type="scientific">Pseudogemmatithrix spongiicola</name>
    <dbReference type="NCBI Taxonomy" id="3062599"/>
    <lineage>
        <taxon>Bacteria</taxon>
        <taxon>Pseudomonadati</taxon>
        <taxon>Gemmatimonadota</taxon>
        <taxon>Gemmatimonadia</taxon>
        <taxon>Gemmatimonadales</taxon>
        <taxon>Gemmatimonadaceae</taxon>
        <taxon>Pseudogemmatithrix</taxon>
    </lineage>
</organism>
<dbReference type="Gene3D" id="3.30.450.20">
    <property type="entry name" value="PAS domain"/>
    <property type="match status" value="2"/>
</dbReference>
<dbReference type="InterPro" id="IPR001789">
    <property type="entry name" value="Sig_transdc_resp-reg_receiver"/>
</dbReference>
<dbReference type="PANTHER" id="PTHR43065:SF46">
    <property type="entry name" value="C4-DICARBOXYLATE TRANSPORT SENSOR PROTEIN DCTB"/>
    <property type="match status" value="1"/>
</dbReference>
<dbReference type="SMART" id="SM00448">
    <property type="entry name" value="REC"/>
    <property type="match status" value="1"/>
</dbReference>
<evidence type="ECO:0000259" key="12">
    <source>
        <dbReference type="PROSITE" id="PS50110"/>
    </source>
</evidence>
<dbReference type="NCBIfam" id="TIGR00229">
    <property type="entry name" value="sensory_box"/>
    <property type="match status" value="2"/>
</dbReference>
<dbReference type="EMBL" id="CP130613">
    <property type="protein sequence ID" value="WKW15188.1"/>
    <property type="molecule type" value="Genomic_DNA"/>
</dbReference>
<dbReference type="Proteomes" id="UP001229955">
    <property type="component" value="Chromosome"/>
</dbReference>
<name>A0AA49K0G3_9BACT</name>
<feature type="domain" description="PAS" evidence="13">
    <location>
        <begin position="246"/>
        <end position="318"/>
    </location>
</feature>
<dbReference type="CDD" id="cd00130">
    <property type="entry name" value="PAS"/>
    <property type="match status" value="2"/>
</dbReference>
<feature type="transmembrane region" description="Helical" evidence="10">
    <location>
        <begin position="42"/>
        <end position="60"/>
    </location>
</feature>
<proteinExistence type="predicted"/>
<dbReference type="InterPro" id="IPR013767">
    <property type="entry name" value="PAS_fold"/>
</dbReference>
<dbReference type="EC" id="2.7.13.3" evidence="2"/>
<feature type="transmembrane region" description="Helical" evidence="10">
    <location>
        <begin position="136"/>
        <end position="158"/>
    </location>
</feature>
<evidence type="ECO:0000256" key="10">
    <source>
        <dbReference type="SAM" id="Phobius"/>
    </source>
</evidence>
<dbReference type="PRINTS" id="PR00344">
    <property type="entry name" value="BCTRLSENSOR"/>
</dbReference>
<keyword evidence="4" id="KW-0808">Transferase</keyword>
<dbReference type="InterPro" id="IPR011006">
    <property type="entry name" value="CheY-like_superfamily"/>
</dbReference>
<dbReference type="InterPro" id="IPR003661">
    <property type="entry name" value="HisK_dim/P_dom"/>
</dbReference>
<dbReference type="SMART" id="SM00387">
    <property type="entry name" value="HATPase_c"/>
    <property type="match status" value="1"/>
</dbReference>
<feature type="transmembrane region" description="Helical" evidence="10">
    <location>
        <begin position="164"/>
        <end position="185"/>
    </location>
</feature>
<dbReference type="SUPFAM" id="SSF52172">
    <property type="entry name" value="CheY-like"/>
    <property type="match status" value="1"/>
</dbReference>
<keyword evidence="16" id="KW-1185">Reference proteome</keyword>
<dbReference type="GO" id="GO:0000155">
    <property type="term" value="F:phosphorelay sensor kinase activity"/>
    <property type="evidence" value="ECO:0007669"/>
    <property type="project" value="InterPro"/>
</dbReference>
<dbReference type="Pfam" id="PF02518">
    <property type="entry name" value="HATPase_c"/>
    <property type="match status" value="1"/>
</dbReference>
<evidence type="ECO:0000256" key="9">
    <source>
        <dbReference type="PROSITE-ProRule" id="PRU00169"/>
    </source>
</evidence>
<dbReference type="CDD" id="cd00156">
    <property type="entry name" value="REC"/>
    <property type="match status" value="1"/>
</dbReference>
<dbReference type="Gene3D" id="3.40.50.2300">
    <property type="match status" value="1"/>
</dbReference>
<dbReference type="CDD" id="cd00082">
    <property type="entry name" value="HisKA"/>
    <property type="match status" value="1"/>
</dbReference>
<keyword evidence="8" id="KW-0902">Two-component regulatory system</keyword>
<keyword evidence="6" id="KW-0418">Kinase</keyword>
<comment type="catalytic activity">
    <reaction evidence="1">
        <text>ATP + protein L-histidine = ADP + protein N-phospho-L-histidine.</text>
        <dbReference type="EC" id="2.7.13.3"/>
    </reaction>
</comment>
<dbReference type="GO" id="GO:0006355">
    <property type="term" value="P:regulation of DNA-templated transcription"/>
    <property type="evidence" value="ECO:0007669"/>
    <property type="project" value="InterPro"/>
</dbReference>
<dbReference type="SUPFAM" id="SSF47384">
    <property type="entry name" value="Homodimeric domain of signal transducing histidine kinase"/>
    <property type="match status" value="1"/>
</dbReference>
<dbReference type="SMART" id="SM00388">
    <property type="entry name" value="HisKA"/>
    <property type="match status" value="1"/>
</dbReference>
<dbReference type="InterPro" id="IPR013656">
    <property type="entry name" value="PAS_4"/>
</dbReference>
<dbReference type="PROSITE" id="PS50109">
    <property type="entry name" value="HIS_KIN"/>
    <property type="match status" value="1"/>
</dbReference>
<feature type="domain" description="Response regulatory" evidence="12">
    <location>
        <begin position="756"/>
        <end position="872"/>
    </location>
</feature>
<feature type="domain" description="Histidine kinase" evidence="11">
    <location>
        <begin position="512"/>
        <end position="734"/>
    </location>
</feature>
<dbReference type="Gene3D" id="1.10.287.130">
    <property type="match status" value="1"/>
</dbReference>
<evidence type="ECO:0000256" key="5">
    <source>
        <dbReference type="ARBA" id="ARBA00022741"/>
    </source>
</evidence>
<dbReference type="Pfam" id="PF00072">
    <property type="entry name" value="Response_reg"/>
    <property type="match status" value="1"/>
</dbReference>
<dbReference type="InterPro" id="IPR036097">
    <property type="entry name" value="HisK_dim/P_sf"/>
</dbReference>
<dbReference type="InterPro" id="IPR000014">
    <property type="entry name" value="PAS"/>
</dbReference>
<evidence type="ECO:0000256" key="2">
    <source>
        <dbReference type="ARBA" id="ARBA00012438"/>
    </source>
</evidence>
<keyword evidence="10" id="KW-0812">Transmembrane</keyword>
<accession>A0AA49JUE0</accession>
<feature type="transmembrane region" description="Helical" evidence="10">
    <location>
        <begin position="72"/>
        <end position="91"/>
    </location>
</feature>
<dbReference type="PANTHER" id="PTHR43065">
    <property type="entry name" value="SENSOR HISTIDINE KINASE"/>
    <property type="match status" value="1"/>
</dbReference>
<sequence>MRIPLFVSASGILVLLALGFAWTFQALGATYERSYVRAWRSSWLALGAYGLFAGLALLAVNVPGLAPLRSAFSLGSMLAAFVHIRALLAGMEQLCTPERPASAWPLRAVALLIAAAGLLVLVPVERRSDAAMQLYLIRIGLLALAWGIAYTAAGLLMLRRPPGTSALGRLALLVTLFAYAALRVGEPATHFLGPSPVLAQFLTFGGLPLLVGVGAGMLITLLEVEQARAVEAADARSAAERTANESEATLAAALATSSDPVFIVNRDGTLASANRRFVELVSQATGMVLSPGMSLEALMDEPTRAFWTDALPRVLAGEAVVRLKRFRFASQAELRAFSVRFTPVREGGSVIGALVVAHDSTEEERLRHEMARREEWFRSLIENASDMIFQVTPDALIEYASPSVDRVLGYDHLRMIGQSGFEFIDPDDVPTVADALRRSLERDETVPTVVPLRARTAQGDFIPLEGVSRPYTERDGSERLIVALRDVRERQRLEDELTGARRLEAIGRLAGGVAHDFNNLLTAVAGNVTLLKLKTAEQAGIGEHLVEIEHSVQRGAELTRRLLAFARQQRIEPRILHIPTQLADLERLLRRLLGEGILVDLDVPRTLWSIRADATAFEQILVNLAVNSRDAMPQGGTFRVAGQNLTVGAGGRESLNLAPGDWVQLEVEDTGGGIPPELVGRIFEPFFTTKADRGGTGLGLATVYGAVTQMGGQVRVDSTPGRGTTFTMFFPRVIAPHETAAPVAKPALPQAAAGDVVLLMEDETPVREVTAKLLRRLGYEVLAAADGEEGVALAEARTGPISIVVSDIVMPGIHGDVACARIRERRPDVPVLFISGFSQEALRWQHGMPAGARLLSKPFTLDDLALSVRELIDGR</sequence>
<evidence type="ECO:0000259" key="11">
    <source>
        <dbReference type="PROSITE" id="PS50109"/>
    </source>
</evidence>
<dbReference type="Pfam" id="PF00512">
    <property type="entry name" value="HisKA"/>
    <property type="match status" value="1"/>
</dbReference>
<evidence type="ECO:0000259" key="13">
    <source>
        <dbReference type="PROSITE" id="PS50112"/>
    </source>
</evidence>
<dbReference type="EMBL" id="CP130612">
    <property type="protein sequence ID" value="WKW12280.1"/>
    <property type="molecule type" value="Genomic_DNA"/>
</dbReference>
<accession>A0AA49K0G3</accession>
<dbReference type="InterPro" id="IPR003594">
    <property type="entry name" value="HATPase_dom"/>
</dbReference>
<protein>
    <recommendedName>
        <fullName evidence="2">histidine kinase</fullName>
        <ecNumber evidence="2">2.7.13.3</ecNumber>
    </recommendedName>
</protein>
<reference evidence="15" key="1">
    <citation type="submission" date="2023-07" db="EMBL/GenBank/DDBJ databases">
        <authorList>
            <person name="Haufschild T."/>
            <person name="Kallscheuer N."/>
            <person name="Hammer J."/>
            <person name="Kohn T."/>
            <person name="Kabuu M."/>
            <person name="Jogler M."/>
            <person name="Wohfarth N."/>
            <person name="Heuer A."/>
            <person name="Rohde M."/>
            <person name="van Teeseling M.C.F."/>
            <person name="Jogler C."/>
        </authorList>
    </citation>
    <scope>NUCLEOTIDE SEQUENCE</scope>
    <source>
        <strain evidence="14">Strain 138</strain>
        <strain evidence="15">Strain 318</strain>
    </source>
</reference>
<evidence type="ECO:0000256" key="1">
    <source>
        <dbReference type="ARBA" id="ARBA00000085"/>
    </source>
</evidence>
<feature type="transmembrane region" description="Helical" evidence="10">
    <location>
        <begin position="103"/>
        <end position="124"/>
    </location>
</feature>
<feature type="domain" description="PAS" evidence="13">
    <location>
        <begin position="373"/>
        <end position="443"/>
    </location>
</feature>
<keyword evidence="10" id="KW-0472">Membrane</keyword>
<keyword evidence="10" id="KW-1133">Transmembrane helix</keyword>
<dbReference type="InterPro" id="IPR036890">
    <property type="entry name" value="HATPase_C_sf"/>
</dbReference>
<dbReference type="GO" id="GO:0005524">
    <property type="term" value="F:ATP binding"/>
    <property type="evidence" value="ECO:0007669"/>
    <property type="project" value="UniProtKB-KW"/>
</dbReference>
<dbReference type="SMART" id="SM00091">
    <property type="entry name" value="PAS"/>
    <property type="match status" value="2"/>
</dbReference>
<dbReference type="Gene3D" id="3.30.565.10">
    <property type="entry name" value="Histidine kinase-like ATPase, C-terminal domain"/>
    <property type="match status" value="1"/>
</dbReference>
<evidence type="ECO:0000313" key="16">
    <source>
        <dbReference type="Proteomes" id="UP001229955"/>
    </source>
</evidence>
<dbReference type="InterPro" id="IPR005467">
    <property type="entry name" value="His_kinase_dom"/>
</dbReference>
<keyword evidence="5" id="KW-0547">Nucleotide-binding</keyword>
<dbReference type="InterPro" id="IPR004358">
    <property type="entry name" value="Sig_transdc_His_kin-like_C"/>
</dbReference>
<dbReference type="SUPFAM" id="SSF55874">
    <property type="entry name" value="ATPase domain of HSP90 chaperone/DNA topoisomerase II/histidine kinase"/>
    <property type="match status" value="1"/>
</dbReference>
<dbReference type="KEGG" id="pspc:Strain318_001564"/>
<feature type="modified residue" description="4-aspartylphosphate" evidence="9">
    <location>
        <position position="807"/>
    </location>
</feature>
<evidence type="ECO:0000256" key="4">
    <source>
        <dbReference type="ARBA" id="ARBA00022679"/>
    </source>
</evidence>
<dbReference type="InterPro" id="IPR035965">
    <property type="entry name" value="PAS-like_dom_sf"/>
</dbReference>
<evidence type="ECO:0000256" key="3">
    <source>
        <dbReference type="ARBA" id="ARBA00022553"/>
    </source>
</evidence>
<dbReference type="RefSeq" id="WP_367885157.1">
    <property type="nucleotide sequence ID" value="NZ_CP130612.1"/>
</dbReference>
<gene>
    <name evidence="14" type="ORF">Strain138_001564</name>
    <name evidence="15" type="ORF">Strain318_001564</name>
</gene>
<keyword evidence="7" id="KW-0067">ATP-binding</keyword>
<evidence type="ECO:0000313" key="14">
    <source>
        <dbReference type="EMBL" id="WKW12280.1"/>
    </source>
</evidence>